<dbReference type="RefSeq" id="WP_185756234.1">
    <property type="nucleotide sequence ID" value="NZ_RJNW01000005.1"/>
</dbReference>
<comment type="caution">
    <text evidence="1">The sequence shown here is derived from an EMBL/GenBank/DDBJ whole genome shotgun (WGS) entry which is preliminary data.</text>
</comment>
<dbReference type="EMBL" id="RJNW01000005">
    <property type="protein sequence ID" value="RSI85880.1"/>
    <property type="molecule type" value="Genomic_DNA"/>
</dbReference>
<proteinExistence type="predicted"/>
<dbReference type="AlphaFoldDB" id="A0A3R9JS47"/>
<sequence length="319" mass="38136">MRPFNQIKEQIRTLHNRGIKIDTLSKYRYTKQYLLTNNYYNLVNGYGRFFWINTNLYQNTTFEELTHLYEFDTAIRNSLFSATLSVEKHLRGVIAYYISERCHILKKAEAYRDKSFYSKDILFVRKKIWETIDKNINSQNNNPIKNHHKKHGAVPFWVIVNYLSFNDLYKILENVPEIQDKVARGMKSFLKEKFSLTEPYTEKELLSFMYNIYELRNLCAHGNRLLDFKCKNNVVYYEPLHSLYNIQSTDPKQSIYHIFIVLQCFLSKMEYAILHNTIKKRMNNLENKLTSISHNKILNLLGFPNDWNRNVANLPPKNQ</sequence>
<gene>
    <name evidence="1" type="ORF">D8849_08075</name>
</gene>
<name>A0A3R9JS47_STRMT</name>
<organism evidence="1 2">
    <name type="scientific">Streptococcus mitis</name>
    <dbReference type="NCBI Taxonomy" id="28037"/>
    <lineage>
        <taxon>Bacteria</taxon>
        <taxon>Bacillati</taxon>
        <taxon>Bacillota</taxon>
        <taxon>Bacilli</taxon>
        <taxon>Lactobacillales</taxon>
        <taxon>Streptococcaceae</taxon>
        <taxon>Streptococcus</taxon>
        <taxon>Streptococcus mitis group</taxon>
    </lineage>
</organism>
<accession>A0A3R9JS47</accession>
<evidence type="ECO:0000313" key="1">
    <source>
        <dbReference type="EMBL" id="RSI85880.1"/>
    </source>
</evidence>
<dbReference type="Pfam" id="PF07751">
    <property type="entry name" value="Abi_2"/>
    <property type="match status" value="1"/>
</dbReference>
<protein>
    <submittedName>
        <fullName evidence="1">Abi-like protein</fullName>
    </submittedName>
</protein>
<reference evidence="1 2" key="1">
    <citation type="submission" date="2018-11" db="EMBL/GenBank/DDBJ databases">
        <title>Species Designations Belie Phenotypic and Genotypic Heterogeneity in Oral Streptococci.</title>
        <authorList>
            <person name="Velsko I."/>
        </authorList>
    </citation>
    <scope>NUCLEOTIDE SEQUENCE [LARGE SCALE GENOMIC DNA]</scope>
    <source>
        <strain evidence="1 2">KLC01</strain>
    </source>
</reference>
<dbReference type="Proteomes" id="UP000278063">
    <property type="component" value="Unassembled WGS sequence"/>
</dbReference>
<evidence type="ECO:0000313" key="2">
    <source>
        <dbReference type="Proteomes" id="UP000278063"/>
    </source>
</evidence>
<dbReference type="InterPro" id="IPR011664">
    <property type="entry name" value="Abi_system_AbiD/AbiF-like"/>
</dbReference>